<dbReference type="NCBIfam" id="TIGR00093">
    <property type="entry name" value="pseudouridine synthase"/>
    <property type="match status" value="1"/>
</dbReference>
<dbReference type="PANTHER" id="PTHR47683:SF2">
    <property type="entry name" value="RNA-BINDING S4 DOMAIN-CONTAINING PROTEIN"/>
    <property type="match status" value="1"/>
</dbReference>
<dbReference type="EC" id="5.4.99.-" evidence="4"/>
<evidence type="ECO:0000256" key="2">
    <source>
        <dbReference type="ARBA" id="ARBA00023235"/>
    </source>
</evidence>
<dbReference type="GO" id="GO:0120159">
    <property type="term" value="F:rRNA pseudouridine synthase activity"/>
    <property type="evidence" value="ECO:0007669"/>
    <property type="project" value="UniProtKB-ARBA"/>
</dbReference>
<evidence type="ECO:0000256" key="5">
    <source>
        <dbReference type="SAM" id="MobiDB-lite"/>
    </source>
</evidence>
<evidence type="ECO:0000256" key="1">
    <source>
        <dbReference type="ARBA" id="ARBA00008348"/>
    </source>
</evidence>
<organism evidence="7 8">
    <name type="scientific">Methylomirabilis oxygeniifera</name>
    <dbReference type="NCBI Taxonomy" id="671143"/>
    <lineage>
        <taxon>Bacteria</taxon>
        <taxon>Candidatus Methylomirabilota</taxon>
        <taxon>Candidatus Methylomirabilia</taxon>
        <taxon>Candidatus Methylomirabilales</taxon>
        <taxon>Candidatus Methylomirabilaceae</taxon>
        <taxon>Candidatus Methylomirabilis</taxon>
    </lineage>
</organism>
<evidence type="ECO:0000313" key="7">
    <source>
        <dbReference type="EMBL" id="CBE68261.1"/>
    </source>
</evidence>
<dbReference type="KEGG" id="mox:DAMO_1201"/>
<evidence type="ECO:0000256" key="3">
    <source>
        <dbReference type="PROSITE-ProRule" id="PRU00182"/>
    </source>
</evidence>
<proteinExistence type="inferred from homology"/>
<dbReference type="GO" id="GO:0000455">
    <property type="term" value="P:enzyme-directed rRNA pseudouridine synthesis"/>
    <property type="evidence" value="ECO:0007669"/>
    <property type="project" value="UniProtKB-ARBA"/>
</dbReference>
<dbReference type="Pfam" id="PF00849">
    <property type="entry name" value="PseudoU_synth_2"/>
    <property type="match status" value="1"/>
</dbReference>
<name>D5MET2_METO1</name>
<sequence length="282" mass="30981">MSTSRRRKESSGPTKPARQTGGGEERLQRYLARAGLGSRRSCEQLILDGRVRVNGRIASQLGTKVSPGLDTVTCDHKPVTSSQSLHYLILHKPAGVLTSLSDPRGRPVIGDLLPPRGLPRLFPVGRLDYQTEGLVLLTNDGVLAHGLMHPSFEVEKEYLAKVRGCPTPDDLARLKAGVVSEGEKLWATHAAIVKPGIGSAWLKLIVHQGRYHEIRRMCDAIGHPVLRLQRIRVGPIVLGKLPKGCWRQLTPAELADIRRACLNAARRQTVGRRTARRPESEG</sequence>
<dbReference type="STRING" id="671143.DAMO_1201"/>
<dbReference type="PANTHER" id="PTHR47683">
    <property type="entry name" value="PSEUDOURIDINE SYNTHASE FAMILY PROTEIN-RELATED"/>
    <property type="match status" value="1"/>
</dbReference>
<dbReference type="CDD" id="cd02870">
    <property type="entry name" value="PseudoU_synth_RsuA_like"/>
    <property type="match status" value="1"/>
</dbReference>
<protein>
    <recommendedName>
        <fullName evidence="4">Pseudouridine synthase</fullName>
        <ecNumber evidence="4">5.4.99.-</ecNumber>
    </recommendedName>
</protein>
<dbReference type="GO" id="GO:0003723">
    <property type="term" value="F:RNA binding"/>
    <property type="evidence" value="ECO:0007669"/>
    <property type="project" value="UniProtKB-KW"/>
</dbReference>
<dbReference type="InterPro" id="IPR018496">
    <property type="entry name" value="PsdUridine_synth_RsuA/RluB_CS"/>
</dbReference>
<evidence type="ECO:0000256" key="4">
    <source>
        <dbReference type="RuleBase" id="RU003887"/>
    </source>
</evidence>
<keyword evidence="3" id="KW-0694">RNA-binding</keyword>
<dbReference type="Pfam" id="PF01479">
    <property type="entry name" value="S4"/>
    <property type="match status" value="1"/>
</dbReference>
<dbReference type="Gene3D" id="3.10.290.10">
    <property type="entry name" value="RNA-binding S4 domain"/>
    <property type="match status" value="1"/>
</dbReference>
<evidence type="ECO:0000313" key="8">
    <source>
        <dbReference type="Proteomes" id="UP000006898"/>
    </source>
</evidence>
<dbReference type="EMBL" id="FP565575">
    <property type="protein sequence ID" value="CBE68261.1"/>
    <property type="molecule type" value="Genomic_DNA"/>
</dbReference>
<dbReference type="InterPro" id="IPR006145">
    <property type="entry name" value="PsdUridine_synth_RsuA/RluA"/>
</dbReference>
<keyword evidence="2 4" id="KW-0413">Isomerase</keyword>
<dbReference type="CDD" id="cd00165">
    <property type="entry name" value="S4"/>
    <property type="match status" value="1"/>
</dbReference>
<dbReference type="PROSITE" id="PS50889">
    <property type="entry name" value="S4"/>
    <property type="match status" value="1"/>
</dbReference>
<dbReference type="SMART" id="SM00363">
    <property type="entry name" value="S4"/>
    <property type="match status" value="1"/>
</dbReference>
<dbReference type="InterPro" id="IPR036986">
    <property type="entry name" value="S4_RNA-bd_sf"/>
</dbReference>
<dbReference type="PATRIC" id="fig|671143.5.peg.1052"/>
<feature type="domain" description="RNA-binding S4" evidence="6">
    <location>
        <begin position="25"/>
        <end position="86"/>
    </location>
</feature>
<dbReference type="Proteomes" id="UP000006898">
    <property type="component" value="Chromosome"/>
</dbReference>
<dbReference type="SUPFAM" id="SSF55174">
    <property type="entry name" value="Alpha-L RNA-binding motif"/>
    <property type="match status" value="1"/>
</dbReference>
<dbReference type="FunFam" id="3.10.290.10:FF:000003">
    <property type="entry name" value="Pseudouridine synthase"/>
    <property type="match status" value="1"/>
</dbReference>
<dbReference type="AlphaFoldDB" id="D5MET2"/>
<dbReference type="HOGENOM" id="CLU_024979_1_2_0"/>
<dbReference type="InterPro" id="IPR000748">
    <property type="entry name" value="PsdUridine_synth_RsuA/RluB/E/F"/>
</dbReference>
<comment type="similarity">
    <text evidence="1 4">Belongs to the pseudouridine synthase RsuA family.</text>
</comment>
<dbReference type="InterPro" id="IPR020103">
    <property type="entry name" value="PsdUridine_synth_cat_dom_sf"/>
</dbReference>
<feature type="region of interest" description="Disordered" evidence="5">
    <location>
        <begin position="1"/>
        <end position="24"/>
    </location>
</feature>
<reference evidence="7 8" key="1">
    <citation type="journal article" date="2010" name="Nature">
        <title>Nitrite-driven anaerobic methane oxidation by oxygenic bacteria.</title>
        <authorList>
            <person name="Ettwig K.F."/>
            <person name="Butler M.K."/>
            <person name="Le Paslier D."/>
            <person name="Pelletier E."/>
            <person name="Mangenot S."/>
            <person name="Kuypers M.M.M."/>
            <person name="Schreiber F."/>
            <person name="Dutilh B.E."/>
            <person name="Zedelius J."/>
            <person name="de Beer D."/>
            <person name="Gloerich J."/>
            <person name="Wessels H.J.C.T."/>
            <person name="van Allen T."/>
            <person name="Luesken F."/>
            <person name="Wu M."/>
            <person name="van de Pas-Schoonen K.T."/>
            <person name="Op den Camp H.J.M."/>
            <person name="Janssen-Megens E.M."/>
            <person name="Francoijs K-J."/>
            <person name="Stunnenberg H."/>
            <person name="Weissenbach J."/>
            <person name="Jetten M.S.M."/>
            <person name="Strous M."/>
        </authorList>
    </citation>
    <scope>NUCLEOTIDE SEQUENCE [LARGE SCALE GENOMIC DNA]</scope>
</reference>
<gene>
    <name evidence="7" type="ORF">DAMO_1201</name>
</gene>
<accession>D5MET2</accession>
<dbReference type="eggNOG" id="COG1187">
    <property type="taxonomic scope" value="Bacteria"/>
</dbReference>
<dbReference type="Gene3D" id="3.30.2350.10">
    <property type="entry name" value="Pseudouridine synthase"/>
    <property type="match status" value="1"/>
</dbReference>
<dbReference type="PROSITE" id="PS01149">
    <property type="entry name" value="PSI_RSU"/>
    <property type="match status" value="1"/>
</dbReference>
<dbReference type="SUPFAM" id="SSF55120">
    <property type="entry name" value="Pseudouridine synthase"/>
    <property type="match status" value="1"/>
</dbReference>
<evidence type="ECO:0000259" key="6">
    <source>
        <dbReference type="SMART" id="SM00363"/>
    </source>
</evidence>
<dbReference type="InterPro" id="IPR050343">
    <property type="entry name" value="RsuA_PseudoU_synthase"/>
</dbReference>
<dbReference type="InterPro" id="IPR002942">
    <property type="entry name" value="S4_RNA-bd"/>
</dbReference>